<proteinExistence type="predicted"/>
<dbReference type="Proteomes" id="UP001064489">
    <property type="component" value="Chromosome 12"/>
</dbReference>
<protein>
    <submittedName>
        <fullName evidence="2">Uncharacterized protein</fullName>
    </submittedName>
</protein>
<dbReference type="PANTHER" id="PTHR33257:SF4">
    <property type="entry name" value="EXPRESSED PROTEIN"/>
    <property type="match status" value="1"/>
</dbReference>
<comment type="caution">
    <text evidence="2">The sequence shown here is derived from an EMBL/GenBank/DDBJ whole genome shotgun (WGS) entry which is preliminary data.</text>
</comment>
<keyword evidence="3" id="KW-1185">Reference proteome</keyword>
<organism evidence="2 3">
    <name type="scientific">Acer negundo</name>
    <name type="common">Box elder</name>
    <dbReference type="NCBI Taxonomy" id="4023"/>
    <lineage>
        <taxon>Eukaryota</taxon>
        <taxon>Viridiplantae</taxon>
        <taxon>Streptophyta</taxon>
        <taxon>Embryophyta</taxon>
        <taxon>Tracheophyta</taxon>
        <taxon>Spermatophyta</taxon>
        <taxon>Magnoliopsida</taxon>
        <taxon>eudicotyledons</taxon>
        <taxon>Gunneridae</taxon>
        <taxon>Pentapetalae</taxon>
        <taxon>rosids</taxon>
        <taxon>malvids</taxon>
        <taxon>Sapindales</taxon>
        <taxon>Sapindaceae</taxon>
        <taxon>Hippocastanoideae</taxon>
        <taxon>Acereae</taxon>
        <taxon>Acer</taxon>
    </lineage>
</organism>
<accession>A0AAD5I948</accession>
<reference evidence="2" key="2">
    <citation type="submission" date="2023-02" db="EMBL/GenBank/DDBJ databases">
        <authorList>
            <person name="Swenson N.G."/>
            <person name="Wegrzyn J.L."/>
            <person name="Mcevoy S.L."/>
        </authorList>
    </citation>
    <scope>NUCLEOTIDE SEQUENCE</scope>
    <source>
        <strain evidence="2">91603</strain>
        <tissue evidence="2">Leaf</tissue>
    </source>
</reference>
<evidence type="ECO:0000313" key="2">
    <source>
        <dbReference type="EMBL" id="KAI9156276.1"/>
    </source>
</evidence>
<sequence>MLSSSSGHEHQIKQNEKFFSRVMSKETSMANCSSRVYYRGDSGSVPFMWESRPGTPKYTFNDTTPPPLTPPPSYLSESGSKTNKNFNKNMMNKSNF</sequence>
<dbReference type="InterPro" id="IPR007789">
    <property type="entry name" value="DUF688"/>
</dbReference>
<evidence type="ECO:0000313" key="3">
    <source>
        <dbReference type="Proteomes" id="UP001064489"/>
    </source>
</evidence>
<gene>
    <name evidence="2" type="ORF">LWI28_003542</name>
</gene>
<feature type="compositionally biased region" description="Pro residues" evidence="1">
    <location>
        <begin position="64"/>
        <end position="73"/>
    </location>
</feature>
<feature type="region of interest" description="Disordered" evidence="1">
    <location>
        <begin position="56"/>
        <end position="96"/>
    </location>
</feature>
<dbReference type="EMBL" id="JAJSOW010000107">
    <property type="protein sequence ID" value="KAI9156276.1"/>
    <property type="molecule type" value="Genomic_DNA"/>
</dbReference>
<reference evidence="2" key="1">
    <citation type="journal article" date="2022" name="Plant J.">
        <title>Strategies of tolerance reflected in two North American maple genomes.</title>
        <authorList>
            <person name="McEvoy S.L."/>
            <person name="Sezen U.U."/>
            <person name="Trouern-Trend A."/>
            <person name="McMahon S.M."/>
            <person name="Schaberg P.G."/>
            <person name="Yang J."/>
            <person name="Wegrzyn J.L."/>
            <person name="Swenson N.G."/>
        </authorList>
    </citation>
    <scope>NUCLEOTIDE SEQUENCE</scope>
    <source>
        <strain evidence="2">91603</strain>
    </source>
</reference>
<dbReference type="AlphaFoldDB" id="A0AAD5I948"/>
<dbReference type="Pfam" id="PF05097">
    <property type="entry name" value="DUF688"/>
    <property type="match status" value="1"/>
</dbReference>
<feature type="compositionally biased region" description="Low complexity" evidence="1">
    <location>
        <begin position="80"/>
        <end position="96"/>
    </location>
</feature>
<name>A0AAD5I948_ACENE</name>
<evidence type="ECO:0000256" key="1">
    <source>
        <dbReference type="SAM" id="MobiDB-lite"/>
    </source>
</evidence>
<dbReference type="PANTHER" id="PTHR33257">
    <property type="entry name" value="OS05G0165500 PROTEIN"/>
    <property type="match status" value="1"/>
</dbReference>